<reference evidence="3" key="1">
    <citation type="journal article" date="2019" name="Int. J. Syst. Evol. Microbiol.">
        <title>The Global Catalogue of Microorganisms (GCM) 10K type strain sequencing project: providing services to taxonomists for standard genome sequencing and annotation.</title>
        <authorList>
            <consortium name="The Broad Institute Genomics Platform"/>
            <consortium name="The Broad Institute Genome Sequencing Center for Infectious Disease"/>
            <person name="Wu L."/>
            <person name="Ma J."/>
        </authorList>
    </citation>
    <scope>NUCLEOTIDE SEQUENCE [LARGE SCALE GENOMIC DNA]</scope>
    <source>
        <strain evidence="3">CGMCC 1.12376</strain>
    </source>
</reference>
<dbReference type="PROSITE" id="PS51353">
    <property type="entry name" value="ARSC"/>
    <property type="match status" value="1"/>
</dbReference>
<evidence type="ECO:0000313" key="2">
    <source>
        <dbReference type="EMBL" id="MFD1608567.1"/>
    </source>
</evidence>
<gene>
    <name evidence="2" type="ORF">ACFSBH_13105</name>
</gene>
<dbReference type="InterPro" id="IPR006504">
    <property type="entry name" value="Tscrpt_reg_Spx/MgsR"/>
</dbReference>
<dbReference type="PANTHER" id="PTHR30041">
    <property type="entry name" value="ARSENATE REDUCTASE"/>
    <property type="match status" value="1"/>
</dbReference>
<dbReference type="InterPro" id="IPR006660">
    <property type="entry name" value="Arsenate_reductase-like"/>
</dbReference>
<organism evidence="2 3">
    <name type="scientific">Oceanobacillus luteolus</name>
    <dbReference type="NCBI Taxonomy" id="1274358"/>
    <lineage>
        <taxon>Bacteria</taxon>
        <taxon>Bacillati</taxon>
        <taxon>Bacillota</taxon>
        <taxon>Bacilli</taxon>
        <taxon>Bacillales</taxon>
        <taxon>Bacillaceae</taxon>
        <taxon>Oceanobacillus</taxon>
    </lineage>
</organism>
<dbReference type="InterPro" id="IPR036249">
    <property type="entry name" value="Thioredoxin-like_sf"/>
</dbReference>
<dbReference type="RefSeq" id="WP_251511494.1">
    <property type="nucleotide sequence ID" value="NZ_JAMBON010000002.1"/>
</dbReference>
<dbReference type="Pfam" id="PF03960">
    <property type="entry name" value="ArsC"/>
    <property type="match status" value="1"/>
</dbReference>
<name>A0ABW4HU37_9BACI</name>
<dbReference type="PANTHER" id="PTHR30041:SF8">
    <property type="entry name" value="PROTEIN YFFB"/>
    <property type="match status" value="1"/>
</dbReference>
<keyword evidence="3" id="KW-1185">Reference proteome</keyword>
<dbReference type="Gene3D" id="3.40.30.10">
    <property type="entry name" value="Glutaredoxin"/>
    <property type="match status" value="1"/>
</dbReference>
<dbReference type="SUPFAM" id="SSF52833">
    <property type="entry name" value="Thioredoxin-like"/>
    <property type="match status" value="1"/>
</dbReference>
<accession>A0ABW4HU37</accession>
<dbReference type="Proteomes" id="UP001597221">
    <property type="component" value="Unassembled WGS sequence"/>
</dbReference>
<comment type="similarity">
    <text evidence="1">Belongs to the ArsC family.</text>
</comment>
<dbReference type="CDD" id="cd03036">
    <property type="entry name" value="ArsC_like"/>
    <property type="match status" value="1"/>
</dbReference>
<comment type="caution">
    <text evidence="2">The sequence shown here is derived from an EMBL/GenBank/DDBJ whole genome shotgun (WGS) entry which is preliminary data.</text>
</comment>
<proteinExistence type="inferred from homology"/>
<sequence length="119" mass="13872">MSMKFYWYPNCGTCKKAKKWLEEKNVDFTPIHIVEDTPSKEEILQIIEKSGLPAKKFFNTSGKKYRELNMKEKIKDASTEEMAEFLASDGMLIKRPIAVDGETVTVGFKEDLYEEHWQN</sequence>
<protein>
    <submittedName>
        <fullName evidence="2">Arsenate reductase family protein</fullName>
    </submittedName>
</protein>
<dbReference type="EMBL" id="JBHUDE010000114">
    <property type="protein sequence ID" value="MFD1608567.1"/>
    <property type="molecule type" value="Genomic_DNA"/>
</dbReference>
<evidence type="ECO:0000313" key="3">
    <source>
        <dbReference type="Proteomes" id="UP001597221"/>
    </source>
</evidence>
<dbReference type="NCBIfam" id="TIGR01617">
    <property type="entry name" value="arsC_related"/>
    <property type="match status" value="1"/>
</dbReference>
<evidence type="ECO:0000256" key="1">
    <source>
        <dbReference type="PROSITE-ProRule" id="PRU01282"/>
    </source>
</evidence>